<evidence type="ECO:0000313" key="2">
    <source>
        <dbReference type="Proteomes" id="UP001162131"/>
    </source>
</evidence>
<proteinExistence type="predicted"/>
<evidence type="ECO:0000313" key="1">
    <source>
        <dbReference type="EMBL" id="CAG9319660.1"/>
    </source>
</evidence>
<sequence>MGCTASVGKAKIIRNESERIKKSNKLVKRTPRKLKECEKTMDCIPHLSVKELFKICEVDPCLEESGQIQFSCRFDLPGNSEIEKTKNLTNQ</sequence>
<name>A0AAU9J2T0_9CILI</name>
<dbReference type="AlphaFoldDB" id="A0AAU9J2T0"/>
<reference evidence="1" key="1">
    <citation type="submission" date="2021-09" db="EMBL/GenBank/DDBJ databases">
        <authorList>
            <consortium name="AG Swart"/>
            <person name="Singh M."/>
            <person name="Singh A."/>
            <person name="Seah K."/>
            <person name="Emmerich C."/>
        </authorList>
    </citation>
    <scope>NUCLEOTIDE SEQUENCE</scope>
    <source>
        <strain evidence="1">ATCC30299</strain>
    </source>
</reference>
<keyword evidence="2" id="KW-1185">Reference proteome</keyword>
<gene>
    <name evidence="1" type="ORF">BSTOLATCC_MIC24211</name>
</gene>
<accession>A0AAU9J2T0</accession>
<dbReference type="EMBL" id="CAJZBQ010000023">
    <property type="protein sequence ID" value="CAG9319660.1"/>
    <property type="molecule type" value="Genomic_DNA"/>
</dbReference>
<comment type="caution">
    <text evidence="1">The sequence shown here is derived from an EMBL/GenBank/DDBJ whole genome shotgun (WGS) entry which is preliminary data.</text>
</comment>
<organism evidence="1 2">
    <name type="scientific">Blepharisma stoltei</name>
    <dbReference type="NCBI Taxonomy" id="1481888"/>
    <lineage>
        <taxon>Eukaryota</taxon>
        <taxon>Sar</taxon>
        <taxon>Alveolata</taxon>
        <taxon>Ciliophora</taxon>
        <taxon>Postciliodesmatophora</taxon>
        <taxon>Heterotrichea</taxon>
        <taxon>Heterotrichida</taxon>
        <taxon>Blepharismidae</taxon>
        <taxon>Blepharisma</taxon>
    </lineage>
</organism>
<dbReference type="Proteomes" id="UP001162131">
    <property type="component" value="Unassembled WGS sequence"/>
</dbReference>
<protein>
    <submittedName>
        <fullName evidence="1">Uncharacterized protein</fullName>
    </submittedName>
</protein>